<dbReference type="Gene3D" id="3.40.50.1700">
    <property type="entry name" value="Glycoside hydrolase family 3 C-terminal domain"/>
    <property type="match status" value="1"/>
</dbReference>
<evidence type="ECO:0000256" key="5">
    <source>
        <dbReference type="ARBA" id="ARBA00022801"/>
    </source>
</evidence>
<evidence type="ECO:0000256" key="1">
    <source>
        <dbReference type="ARBA" id="ARBA00000448"/>
    </source>
</evidence>
<dbReference type="SUPFAM" id="SSF51445">
    <property type="entry name" value="(Trans)glycosidases"/>
    <property type="match status" value="1"/>
</dbReference>
<dbReference type="eggNOG" id="COG1472">
    <property type="taxonomic scope" value="Bacteria"/>
</dbReference>
<dbReference type="InterPro" id="IPR019800">
    <property type="entry name" value="Glyco_hydro_3_AS"/>
</dbReference>
<keyword evidence="10" id="KW-1185">Reference proteome</keyword>
<gene>
    <name evidence="9" type="ORF">SAMN05878443_2067</name>
</gene>
<dbReference type="Pfam" id="PF00933">
    <property type="entry name" value="Glyco_hydro_3"/>
    <property type="match status" value="1"/>
</dbReference>
<dbReference type="Pfam" id="PF14310">
    <property type="entry name" value="Fn3-like"/>
    <property type="match status" value="1"/>
</dbReference>
<dbReference type="OrthoDB" id="9805821at2"/>
<reference evidence="10" key="1">
    <citation type="submission" date="2016-11" db="EMBL/GenBank/DDBJ databases">
        <authorList>
            <person name="Varghese N."/>
            <person name="Submissions S."/>
        </authorList>
    </citation>
    <scope>NUCLEOTIDE SEQUENCE [LARGE SCALE GENOMIC DNA]</scope>
    <source>
        <strain evidence="10">313</strain>
    </source>
</reference>
<dbReference type="InterPro" id="IPR002772">
    <property type="entry name" value="Glyco_hydro_3_C"/>
</dbReference>
<dbReference type="Pfam" id="PF01915">
    <property type="entry name" value="Glyco_hydro_3_C"/>
    <property type="match status" value="1"/>
</dbReference>
<dbReference type="RefSeq" id="WP_034545813.1">
    <property type="nucleotide sequence ID" value="NZ_FSRN01000001.1"/>
</dbReference>
<dbReference type="InterPro" id="IPR036881">
    <property type="entry name" value="Glyco_hydro_3_C_sf"/>
</dbReference>
<dbReference type="AlphaFoldDB" id="A0A1N6HT64"/>
<accession>A0A1N6HT64</accession>
<proteinExistence type="inferred from homology"/>
<feature type="domain" description="Fibronectin type III-like" evidence="8">
    <location>
        <begin position="638"/>
        <end position="707"/>
    </location>
</feature>
<dbReference type="Gene3D" id="2.60.40.10">
    <property type="entry name" value="Immunoglobulins"/>
    <property type="match status" value="1"/>
</dbReference>
<dbReference type="FunFam" id="2.60.40.10:FF:000495">
    <property type="entry name" value="Periplasmic beta-glucosidase"/>
    <property type="match status" value="1"/>
</dbReference>
<dbReference type="InterPro" id="IPR051915">
    <property type="entry name" value="Cellulose_Degrad_GH3"/>
</dbReference>
<comment type="similarity">
    <text evidence="2 7">Belongs to the glycosyl hydrolase 3 family.</text>
</comment>
<evidence type="ECO:0000313" key="10">
    <source>
        <dbReference type="Proteomes" id="UP000184758"/>
    </source>
</evidence>
<sequence length="723" mass="80069">MNSNQLKQLLSNMTIEEKIGQMVQLAGEFYKEEDSENTGPMHEMNLSAGKMATIGSVLGISGAQTLIAIQKEHLAKSRLGIPLLFMADVIHGYRTIFPISLGMACAWDPNLIEESAAIAAKEAAVSGLHVTFAPMVDLVRDARWGRVMESTGEDPYLNQLYARAFVKGYQGKNLATDKFSIAACIKHFAGYGAPVAGREYNTVELSERTLRDMYLPAYQAGIDEGSKLVMTAFNSLDGVPATANKRLMRDILRKEFGFEGVLISDWAAVGEMIPHGIAENLKEAGKLAIEAGVDIEMMTGAYLNYLNELIDEGEIAETLIDEAVWRVLTLKNDLGLFEDPYRGANSAEEKAIVFSQEHREKARGMAEESMVLLKNKEQILPLSIHQKVALIVPEGQAKDVLGAWSWKGQQNESVSLYEGLLQHIPKESIVLKTIADAQKEIKADWLADLADVDIIVAVVGESSYMSGEGASRSNIKLPSEQIQLIKKLRTLDKPIVATLFNGRPLDLTDIIQDVDSILEAWFPGTEAGSAVANLLYGKKNPSGKLTMSFPRAVGQVPLYYNQDNTGRPLTALNQEDKFLSRYLDVDNSPLFPFGYGLSYTYFKYSPMEVTLTRSPKSQEDEVRIEVMITNSGKLAGTEVVQLYIRDKVGKVVRPIKELKRFKKVSLEPSESTIVAFNLNKLDFEYTHQDLSVSVESGEFDLMIGPNSEELEINTVYLTFKKSE</sequence>
<evidence type="ECO:0000313" key="9">
    <source>
        <dbReference type="EMBL" id="SIO23058.1"/>
    </source>
</evidence>
<organism evidence="9 10">
    <name type="scientific">Carnobacterium alterfunditum</name>
    <dbReference type="NCBI Taxonomy" id="28230"/>
    <lineage>
        <taxon>Bacteria</taxon>
        <taxon>Bacillati</taxon>
        <taxon>Bacillota</taxon>
        <taxon>Bacilli</taxon>
        <taxon>Lactobacillales</taxon>
        <taxon>Carnobacteriaceae</taxon>
        <taxon>Carnobacterium</taxon>
    </lineage>
</organism>
<dbReference type="GO" id="GO:0008422">
    <property type="term" value="F:beta-glucosidase activity"/>
    <property type="evidence" value="ECO:0007669"/>
    <property type="project" value="UniProtKB-EC"/>
</dbReference>
<dbReference type="InterPro" id="IPR013783">
    <property type="entry name" value="Ig-like_fold"/>
</dbReference>
<comment type="catalytic activity">
    <reaction evidence="1">
        <text>Hydrolysis of terminal, non-reducing beta-D-glucosyl residues with release of beta-D-glucose.</text>
        <dbReference type="EC" id="3.2.1.21"/>
    </reaction>
</comment>
<dbReference type="PRINTS" id="PR00133">
    <property type="entry name" value="GLHYDRLASE3"/>
</dbReference>
<dbReference type="InterPro" id="IPR001764">
    <property type="entry name" value="Glyco_hydro_3_N"/>
</dbReference>
<dbReference type="SUPFAM" id="SSF52279">
    <property type="entry name" value="Beta-D-glucan exohydrolase, C-terminal domain"/>
    <property type="match status" value="1"/>
</dbReference>
<dbReference type="EMBL" id="FSRN01000001">
    <property type="protein sequence ID" value="SIO23058.1"/>
    <property type="molecule type" value="Genomic_DNA"/>
</dbReference>
<dbReference type="InterPro" id="IPR026891">
    <property type="entry name" value="Fn3-like"/>
</dbReference>
<keyword evidence="5 7" id="KW-0378">Hydrolase</keyword>
<dbReference type="InterPro" id="IPR036962">
    <property type="entry name" value="Glyco_hydro_3_N_sf"/>
</dbReference>
<dbReference type="SMART" id="SM01217">
    <property type="entry name" value="Fn3_like"/>
    <property type="match status" value="1"/>
</dbReference>
<evidence type="ECO:0000259" key="8">
    <source>
        <dbReference type="SMART" id="SM01217"/>
    </source>
</evidence>
<evidence type="ECO:0000256" key="3">
    <source>
        <dbReference type="ARBA" id="ARBA00012744"/>
    </source>
</evidence>
<dbReference type="PANTHER" id="PTHR30620">
    <property type="entry name" value="PERIPLASMIC BETA-GLUCOSIDASE-RELATED"/>
    <property type="match status" value="1"/>
</dbReference>
<keyword evidence="4" id="KW-0732">Signal</keyword>
<dbReference type="PROSITE" id="PS00775">
    <property type="entry name" value="GLYCOSYL_HYDROL_F3"/>
    <property type="match status" value="1"/>
</dbReference>
<name>A0A1N6HT64_9LACT</name>
<dbReference type="FunFam" id="3.20.20.300:FF:000005">
    <property type="entry name" value="Periplasmic beta-glucosidase"/>
    <property type="match status" value="1"/>
</dbReference>
<dbReference type="Gene3D" id="3.20.20.300">
    <property type="entry name" value="Glycoside hydrolase, family 3, N-terminal domain"/>
    <property type="match status" value="1"/>
</dbReference>
<evidence type="ECO:0000256" key="6">
    <source>
        <dbReference type="ARBA" id="ARBA00023295"/>
    </source>
</evidence>
<protein>
    <recommendedName>
        <fullName evidence="3">beta-glucosidase</fullName>
        <ecNumber evidence="3">3.2.1.21</ecNumber>
    </recommendedName>
</protein>
<evidence type="ECO:0000256" key="4">
    <source>
        <dbReference type="ARBA" id="ARBA00022729"/>
    </source>
</evidence>
<dbReference type="Proteomes" id="UP000184758">
    <property type="component" value="Unassembled WGS sequence"/>
</dbReference>
<evidence type="ECO:0000256" key="7">
    <source>
        <dbReference type="RuleBase" id="RU361161"/>
    </source>
</evidence>
<keyword evidence="6 7" id="KW-0326">Glycosidase</keyword>
<dbReference type="PANTHER" id="PTHR30620:SF16">
    <property type="entry name" value="LYSOSOMAL BETA GLUCOSIDASE"/>
    <property type="match status" value="1"/>
</dbReference>
<dbReference type="InterPro" id="IPR017853">
    <property type="entry name" value="GH"/>
</dbReference>
<dbReference type="EC" id="3.2.1.21" evidence="3"/>
<dbReference type="GO" id="GO:0009251">
    <property type="term" value="P:glucan catabolic process"/>
    <property type="evidence" value="ECO:0007669"/>
    <property type="project" value="TreeGrafter"/>
</dbReference>
<evidence type="ECO:0000256" key="2">
    <source>
        <dbReference type="ARBA" id="ARBA00005336"/>
    </source>
</evidence>
<dbReference type="STRING" id="28230.SAMN05878443_2067"/>